<evidence type="ECO:0000313" key="2">
    <source>
        <dbReference type="EMBL" id="OXU22317.1"/>
    </source>
</evidence>
<evidence type="ECO:0000313" key="3">
    <source>
        <dbReference type="Proteomes" id="UP000215335"/>
    </source>
</evidence>
<keyword evidence="3" id="KW-1185">Reference proteome</keyword>
<sequence>MPKSGQRAGQKYCFQKDIPDEKSASLKSLPQHPIRHSRTANITDSPSSCPVELRRCAQPLLSDISSVGAPSQSRRIDIVFSLRVYIQAPPGYPPRHTGISHIVCPVCASYAAATRVPDEGSSAAAIHGGVCACAAVLVIFGGDCPFVRAPRPRGGSSSISLLLHTMRRGLYRLYGSVRYMHSLFHKHAAQNSLGKDAKEDTL</sequence>
<protein>
    <submittedName>
        <fullName evidence="2">Uncharacterized protein</fullName>
    </submittedName>
</protein>
<accession>A0A232EVF2</accession>
<feature type="region of interest" description="Disordered" evidence="1">
    <location>
        <begin position="25"/>
        <end position="46"/>
    </location>
</feature>
<reference evidence="2 3" key="1">
    <citation type="journal article" date="2017" name="Curr. Biol.">
        <title>The Evolution of Venom by Co-option of Single-Copy Genes.</title>
        <authorList>
            <person name="Martinson E.O."/>
            <person name="Mrinalini"/>
            <person name="Kelkar Y.D."/>
            <person name="Chang C.H."/>
            <person name="Werren J.H."/>
        </authorList>
    </citation>
    <scope>NUCLEOTIDE SEQUENCE [LARGE SCALE GENOMIC DNA]</scope>
    <source>
        <strain evidence="2 3">Alberta</strain>
        <tissue evidence="2">Whole body</tissue>
    </source>
</reference>
<organism evidence="2 3">
    <name type="scientific">Trichomalopsis sarcophagae</name>
    <dbReference type="NCBI Taxonomy" id="543379"/>
    <lineage>
        <taxon>Eukaryota</taxon>
        <taxon>Metazoa</taxon>
        <taxon>Ecdysozoa</taxon>
        <taxon>Arthropoda</taxon>
        <taxon>Hexapoda</taxon>
        <taxon>Insecta</taxon>
        <taxon>Pterygota</taxon>
        <taxon>Neoptera</taxon>
        <taxon>Endopterygota</taxon>
        <taxon>Hymenoptera</taxon>
        <taxon>Apocrita</taxon>
        <taxon>Proctotrupomorpha</taxon>
        <taxon>Chalcidoidea</taxon>
        <taxon>Pteromalidae</taxon>
        <taxon>Pteromalinae</taxon>
        <taxon>Trichomalopsis</taxon>
    </lineage>
</organism>
<dbReference type="AlphaFoldDB" id="A0A232EVF2"/>
<name>A0A232EVF2_9HYME</name>
<evidence type="ECO:0000256" key="1">
    <source>
        <dbReference type="SAM" id="MobiDB-lite"/>
    </source>
</evidence>
<dbReference type="Proteomes" id="UP000215335">
    <property type="component" value="Unassembled WGS sequence"/>
</dbReference>
<proteinExistence type="predicted"/>
<comment type="caution">
    <text evidence="2">The sequence shown here is derived from an EMBL/GenBank/DDBJ whole genome shotgun (WGS) entry which is preliminary data.</text>
</comment>
<gene>
    <name evidence="2" type="ORF">TSAR_008988</name>
</gene>
<dbReference type="EMBL" id="NNAY01002010">
    <property type="protein sequence ID" value="OXU22317.1"/>
    <property type="molecule type" value="Genomic_DNA"/>
</dbReference>